<dbReference type="AlphaFoldDB" id="G3GZJ3"/>
<sequence length="61" mass="6987">MKHRMASKSWQPSYFSVQRAGLLGVSHYPWLSSASYSRNAHISNISHSILNMPVILRSRIM</sequence>
<organism evidence="1 2">
    <name type="scientific">Cricetulus griseus</name>
    <name type="common">Chinese hamster</name>
    <name type="synonym">Cricetulus barabensis griseus</name>
    <dbReference type="NCBI Taxonomy" id="10029"/>
    <lineage>
        <taxon>Eukaryota</taxon>
        <taxon>Metazoa</taxon>
        <taxon>Chordata</taxon>
        <taxon>Craniata</taxon>
        <taxon>Vertebrata</taxon>
        <taxon>Euteleostomi</taxon>
        <taxon>Mammalia</taxon>
        <taxon>Eutheria</taxon>
        <taxon>Euarchontoglires</taxon>
        <taxon>Glires</taxon>
        <taxon>Rodentia</taxon>
        <taxon>Myomorpha</taxon>
        <taxon>Muroidea</taxon>
        <taxon>Cricetidae</taxon>
        <taxon>Cricetinae</taxon>
        <taxon>Cricetulus</taxon>
    </lineage>
</organism>
<name>G3GZJ3_CRIGR</name>
<reference evidence="2" key="1">
    <citation type="journal article" date="2011" name="Nat. Biotechnol.">
        <title>The genomic sequence of the Chinese hamster ovary (CHO)-K1 cell line.</title>
        <authorList>
            <person name="Xu X."/>
            <person name="Nagarajan H."/>
            <person name="Lewis N.E."/>
            <person name="Pan S."/>
            <person name="Cai Z."/>
            <person name="Liu X."/>
            <person name="Chen W."/>
            <person name="Xie M."/>
            <person name="Wang W."/>
            <person name="Hammond S."/>
            <person name="Andersen M.R."/>
            <person name="Neff N."/>
            <person name="Passarelli B."/>
            <person name="Koh W."/>
            <person name="Fan H.C."/>
            <person name="Wang J."/>
            <person name="Gui Y."/>
            <person name="Lee K.H."/>
            <person name="Betenbaugh M.J."/>
            <person name="Quake S.R."/>
            <person name="Famili I."/>
            <person name="Palsson B.O."/>
            <person name="Wang J."/>
        </authorList>
    </citation>
    <scope>NUCLEOTIDE SEQUENCE [LARGE SCALE GENOMIC DNA]</scope>
    <source>
        <strain evidence="2">CHO K1 cell line</strain>
    </source>
</reference>
<gene>
    <name evidence="1" type="ORF">I79_003265</name>
</gene>
<evidence type="ECO:0000313" key="1">
    <source>
        <dbReference type="EMBL" id="EGV93273.1"/>
    </source>
</evidence>
<dbReference type="InParanoid" id="G3GZJ3"/>
<accession>G3GZJ3</accession>
<proteinExistence type="predicted"/>
<protein>
    <submittedName>
        <fullName evidence="1">Uncharacterized protein</fullName>
    </submittedName>
</protein>
<dbReference type="EMBL" id="JH000079">
    <property type="protein sequence ID" value="EGV93273.1"/>
    <property type="molecule type" value="Genomic_DNA"/>
</dbReference>
<evidence type="ECO:0000313" key="2">
    <source>
        <dbReference type="Proteomes" id="UP000001075"/>
    </source>
</evidence>
<dbReference type="Proteomes" id="UP000001075">
    <property type="component" value="Unassembled WGS sequence"/>
</dbReference>